<dbReference type="GO" id="GO:0005737">
    <property type="term" value="C:cytoplasm"/>
    <property type="evidence" value="ECO:0007669"/>
    <property type="project" value="UniProtKB-SubCell"/>
</dbReference>
<name>A0AAX4AKY2_LACLC</name>
<evidence type="ECO:0000259" key="3">
    <source>
        <dbReference type="Pfam" id="PF00582"/>
    </source>
</evidence>
<reference evidence="4" key="2">
    <citation type="submission" date="2023-09" db="EMBL/GenBank/DDBJ databases">
        <authorList>
            <person name="Kim T.W."/>
        </authorList>
    </citation>
    <scope>NUCLEOTIDE SEQUENCE</scope>
    <source>
        <strain evidence="4">KCKM 0438</strain>
    </source>
</reference>
<organism evidence="4 5">
    <name type="scientific">Lactococcus lactis subsp. cremoris</name>
    <name type="common">Streptococcus cremoris</name>
    <dbReference type="NCBI Taxonomy" id="1359"/>
    <lineage>
        <taxon>Bacteria</taxon>
        <taxon>Bacillati</taxon>
        <taxon>Bacillota</taxon>
        <taxon>Bacilli</taxon>
        <taxon>Lactobacillales</taxon>
        <taxon>Streptococcaceae</taxon>
        <taxon>Lactococcus</taxon>
    </lineage>
</organism>
<evidence type="ECO:0000313" key="4">
    <source>
        <dbReference type="EMBL" id="WMX71788.1"/>
    </source>
</evidence>
<dbReference type="Gene3D" id="3.40.50.620">
    <property type="entry name" value="HUPs"/>
    <property type="match status" value="1"/>
</dbReference>
<dbReference type="Pfam" id="PF00582">
    <property type="entry name" value="Usp"/>
    <property type="match status" value="1"/>
</dbReference>
<proteinExistence type="inferred from homology"/>
<accession>A0AAX4AKY2</accession>
<evidence type="ECO:0000256" key="2">
    <source>
        <dbReference type="PIRNR" id="PIRNR006276"/>
    </source>
</evidence>
<sequence>MVEQYKNILVAVDGSEQSYDALREAIETAQANDSQLKILYVLNDKLANIPVHLDTMTLYKSVQEHSDYVVDQVQGYLKDTEVNFEIVRLTGSPKREIINYSKENNIDLIVLGSTGLDAIDRFIIGSTTQYIVNHASCNVMVVK</sequence>
<dbReference type="GeneID" id="61110188"/>
<protein>
    <recommendedName>
        <fullName evidence="2">Universal stress protein</fullName>
    </recommendedName>
</protein>
<dbReference type="PANTHER" id="PTHR46268">
    <property type="entry name" value="STRESS RESPONSE PROTEIN NHAX"/>
    <property type="match status" value="1"/>
</dbReference>
<comment type="subcellular location">
    <subcellularLocation>
        <location evidence="2">Cytoplasm</location>
    </subcellularLocation>
</comment>
<dbReference type="SUPFAM" id="SSF52402">
    <property type="entry name" value="Adenine nucleotide alpha hydrolases-like"/>
    <property type="match status" value="1"/>
</dbReference>
<dbReference type="Proteomes" id="UP001254658">
    <property type="component" value="Chromosome"/>
</dbReference>
<dbReference type="InterPro" id="IPR006016">
    <property type="entry name" value="UspA"/>
</dbReference>
<dbReference type="InterPro" id="IPR014729">
    <property type="entry name" value="Rossmann-like_a/b/a_fold"/>
</dbReference>
<evidence type="ECO:0000256" key="1">
    <source>
        <dbReference type="ARBA" id="ARBA00008791"/>
    </source>
</evidence>
<dbReference type="CDD" id="cd00293">
    <property type="entry name" value="USP-like"/>
    <property type="match status" value="1"/>
</dbReference>
<dbReference type="InterPro" id="IPR006015">
    <property type="entry name" value="Universal_stress_UspA"/>
</dbReference>
<gene>
    <name evidence="4" type="ORF">RF668_05915</name>
</gene>
<dbReference type="PRINTS" id="PR01438">
    <property type="entry name" value="UNVRSLSTRESS"/>
</dbReference>
<dbReference type="EMBL" id="CP133787">
    <property type="protein sequence ID" value="WMX71788.1"/>
    <property type="molecule type" value="Genomic_DNA"/>
</dbReference>
<dbReference type="PANTHER" id="PTHR46268:SF6">
    <property type="entry name" value="UNIVERSAL STRESS PROTEIN UP12"/>
    <property type="match status" value="1"/>
</dbReference>
<keyword evidence="2" id="KW-0963">Cytoplasm</keyword>
<dbReference type="AlphaFoldDB" id="A0AAX4AKY2"/>
<feature type="domain" description="UspA" evidence="3">
    <location>
        <begin position="5"/>
        <end position="143"/>
    </location>
</feature>
<evidence type="ECO:0000313" key="5">
    <source>
        <dbReference type="Proteomes" id="UP001254658"/>
    </source>
</evidence>
<reference evidence="4" key="1">
    <citation type="journal article" date="2022" name="Microbiol. Spectr.">
        <title>Optimizing Conditions in the Acid Tolerance Test for Potential Probiotics Using Response Surface Methodology.</title>
        <authorList>
            <person name="Ko H.I."/>
            <person name="Jeong C.H."/>
            <person name="Hong S.W."/>
            <person name="Eun J.B."/>
            <person name="Kim T.W."/>
        </authorList>
    </citation>
    <scope>NUCLEOTIDE SEQUENCE</scope>
    <source>
        <strain evidence="4">KCKM 0438</strain>
    </source>
</reference>
<dbReference type="PIRSF" id="PIRSF006276">
    <property type="entry name" value="UspA"/>
    <property type="match status" value="1"/>
</dbReference>
<comment type="similarity">
    <text evidence="1 2">Belongs to the universal stress protein A family.</text>
</comment>
<dbReference type="RefSeq" id="WP_021037812.1">
    <property type="nucleotide sequence ID" value="NZ_CP070856.1"/>
</dbReference>